<accession>A0ABY6DWJ6</accession>
<dbReference type="PANTHER" id="PTHR43639">
    <property type="entry name" value="OXIDOREDUCTASE, SHORT-CHAIN DEHYDROGENASE/REDUCTASE FAMILY (AFU_ORTHOLOGUE AFUA_5G02870)"/>
    <property type="match status" value="1"/>
</dbReference>
<dbReference type="SUPFAM" id="SSF51735">
    <property type="entry name" value="NAD(P)-binding Rossmann-fold domains"/>
    <property type="match status" value="1"/>
</dbReference>
<evidence type="ECO:0000313" key="3">
    <source>
        <dbReference type="EMBL" id="UXY16213.1"/>
    </source>
</evidence>
<dbReference type="PRINTS" id="PR00080">
    <property type="entry name" value="SDRFAMILY"/>
</dbReference>
<dbReference type="Proteomes" id="UP001061302">
    <property type="component" value="Chromosome"/>
</dbReference>
<keyword evidence="4" id="KW-1185">Reference proteome</keyword>
<gene>
    <name evidence="3" type="ORF">N8I74_04115</name>
</gene>
<dbReference type="EC" id="1.5.1.33" evidence="3"/>
<dbReference type="RefSeq" id="WP_263125659.1">
    <property type="nucleotide sequence ID" value="NZ_CP106753.1"/>
</dbReference>
<name>A0ABY6DWJ6_9NEIS</name>
<comment type="similarity">
    <text evidence="1">Belongs to the short-chain dehydrogenases/reductases (SDR) family.</text>
</comment>
<organism evidence="3 4">
    <name type="scientific">Chitiniphilus purpureus</name>
    <dbReference type="NCBI Taxonomy" id="2981137"/>
    <lineage>
        <taxon>Bacteria</taxon>
        <taxon>Pseudomonadati</taxon>
        <taxon>Pseudomonadota</taxon>
        <taxon>Betaproteobacteria</taxon>
        <taxon>Neisseriales</taxon>
        <taxon>Chitinibacteraceae</taxon>
        <taxon>Chitiniphilus</taxon>
    </lineage>
</organism>
<dbReference type="Gene3D" id="3.40.50.720">
    <property type="entry name" value="NAD(P)-binding Rossmann-like Domain"/>
    <property type="match status" value="1"/>
</dbReference>
<dbReference type="InterPro" id="IPR020904">
    <property type="entry name" value="Sc_DH/Rdtase_CS"/>
</dbReference>
<dbReference type="GO" id="GO:0047040">
    <property type="term" value="F:pteridine reductase activity"/>
    <property type="evidence" value="ECO:0007669"/>
    <property type="project" value="UniProtKB-EC"/>
</dbReference>
<dbReference type="InterPro" id="IPR036291">
    <property type="entry name" value="NAD(P)-bd_dom_sf"/>
</dbReference>
<dbReference type="Pfam" id="PF13561">
    <property type="entry name" value="adh_short_C2"/>
    <property type="match status" value="1"/>
</dbReference>
<sequence length="249" mass="25717">MQDNQLGKVALVTGGAKRVGAGVVRFLHARGWRVLIHYRGSAAAAAALAAELNALRPASAATVQLDLLQTARLPELVAAALECFGRLDAVINNASSFFATPVGAFTEAAWDELVGSNLKAPLFLAQAAAPALAHTGGAIVSIADIHVERPSPGFALYTAAKAGLVAMTRGLARELAPAVRVNAVAPGANLWPENEAVFDDAERARIEASIPLGRVGGPQDLAQAIHFLLEAPYLTGVVLPVDGGRSVVL</sequence>
<evidence type="ECO:0000313" key="4">
    <source>
        <dbReference type="Proteomes" id="UP001061302"/>
    </source>
</evidence>
<dbReference type="PRINTS" id="PR00081">
    <property type="entry name" value="GDHRDH"/>
</dbReference>
<dbReference type="NCBIfam" id="NF006598">
    <property type="entry name" value="PRK09135.1"/>
    <property type="match status" value="1"/>
</dbReference>
<keyword evidence="2 3" id="KW-0560">Oxidoreductase</keyword>
<dbReference type="InterPro" id="IPR002347">
    <property type="entry name" value="SDR_fam"/>
</dbReference>
<proteinExistence type="inferred from homology"/>
<evidence type="ECO:0000256" key="1">
    <source>
        <dbReference type="ARBA" id="ARBA00006484"/>
    </source>
</evidence>
<dbReference type="PROSITE" id="PS00061">
    <property type="entry name" value="ADH_SHORT"/>
    <property type="match status" value="1"/>
</dbReference>
<dbReference type="EMBL" id="CP106753">
    <property type="protein sequence ID" value="UXY16213.1"/>
    <property type="molecule type" value="Genomic_DNA"/>
</dbReference>
<dbReference type="PANTHER" id="PTHR43639:SF1">
    <property type="entry name" value="SHORT-CHAIN DEHYDROGENASE_REDUCTASE FAMILY PROTEIN"/>
    <property type="match status" value="1"/>
</dbReference>
<protein>
    <submittedName>
        <fullName evidence="3">Pteridine reductase</fullName>
        <ecNumber evidence="3">1.5.1.33</ecNumber>
    </submittedName>
</protein>
<reference evidence="3" key="1">
    <citation type="submission" date="2022-10" db="EMBL/GenBank/DDBJ databases">
        <title>Chitiniphilus purpureus sp. nov., a novel chitin-degrading bacterium isolated from crawfish pond sediment.</title>
        <authorList>
            <person name="Li K."/>
        </authorList>
    </citation>
    <scope>NUCLEOTIDE SEQUENCE</scope>
    <source>
        <strain evidence="3">CD1</strain>
    </source>
</reference>
<evidence type="ECO:0000256" key="2">
    <source>
        <dbReference type="ARBA" id="ARBA00023002"/>
    </source>
</evidence>